<dbReference type="Proteomes" id="UP000032142">
    <property type="component" value="Unassembled WGS sequence"/>
</dbReference>
<sequence length="138" mass="15928">MVRSCRFSKRCLYYLLSARPGLRLIAHLSSRCLSASLRHDGSRIFFVGLNPQAMKQSRVFLHGLSAFSYCLLGPYSDGRIIFHFIKKSILLCKLFYLAVEYESTHSFYNNVMQCNHRKNNAKYISAEEINNKIKHLSG</sequence>
<accession>A0A0B0PSA0</accession>
<gene>
    <name evidence="1" type="ORF">F383_15708</name>
</gene>
<protein>
    <submittedName>
        <fullName evidence="1">30S ribosomal S2, chloroplastic</fullName>
    </submittedName>
</protein>
<proteinExistence type="predicted"/>
<dbReference type="AlphaFoldDB" id="A0A0B0PSA0"/>
<keyword evidence="2" id="KW-1185">Reference proteome</keyword>
<organism evidence="1 2">
    <name type="scientific">Gossypium arboreum</name>
    <name type="common">Tree cotton</name>
    <name type="synonym">Gossypium nanking</name>
    <dbReference type="NCBI Taxonomy" id="29729"/>
    <lineage>
        <taxon>Eukaryota</taxon>
        <taxon>Viridiplantae</taxon>
        <taxon>Streptophyta</taxon>
        <taxon>Embryophyta</taxon>
        <taxon>Tracheophyta</taxon>
        <taxon>Spermatophyta</taxon>
        <taxon>Magnoliopsida</taxon>
        <taxon>eudicotyledons</taxon>
        <taxon>Gunneridae</taxon>
        <taxon>Pentapetalae</taxon>
        <taxon>rosids</taxon>
        <taxon>malvids</taxon>
        <taxon>Malvales</taxon>
        <taxon>Malvaceae</taxon>
        <taxon>Malvoideae</taxon>
        <taxon>Gossypium</taxon>
    </lineage>
</organism>
<evidence type="ECO:0000313" key="1">
    <source>
        <dbReference type="EMBL" id="KHG27910.1"/>
    </source>
</evidence>
<evidence type="ECO:0000313" key="2">
    <source>
        <dbReference type="Proteomes" id="UP000032142"/>
    </source>
</evidence>
<name>A0A0B0PSA0_GOSAR</name>
<reference evidence="2" key="1">
    <citation type="submission" date="2014-09" db="EMBL/GenBank/DDBJ databases">
        <authorList>
            <person name="Mudge J."/>
            <person name="Ramaraj T."/>
            <person name="Lindquist I.E."/>
            <person name="Bharti A.K."/>
            <person name="Sundararajan A."/>
            <person name="Cameron C.T."/>
            <person name="Woodward J.E."/>
            <person name="May G.D."/>
            <person name="Brubaker C."/>
            <person name="Broadhvest J."/>
            <person name="Wilkins T.A."/>
        </authorList>
    </citation>
    <scope>NUCLEOTIDE SEQUENCE</scope>
    <source>
        <strain evidence="2">cv. AKA8401</strain>
    </source>
</reference>
<dbReference type="EMBL" id="KN442849">
    <property type="protein sequence ID" value="KHG27910.1"/>
    <property type="molecule type" value="Genomic_DNA"/>
</dbReference>